<keyword evidence="2" id="KW-1185">Reference proteome</keyword>
<comment type="caution">
    <text evidence="1">The sequence shown here is derived from an EMBL/GenBank/DDBJ whole genome shotgun (WGS) entry which is preliminary data.</text>
</comment>
<sequence>MKPWCGSVVRYQTVPRDRYSGHRRLMADYFDDPPIYNDNIFCRR</sequence>
<evidence type="ECO:0000313" key="2">
    <source>
        <dbReference type="Proteomes" id="UP000095767"/>
    </source>
</evidence>
<dbReference type="AlphaFoldDB" id="A0A1E5V507"/>
<name>A0A1E5V507_9POAL</name>
<evidence type="ECO:0000313" key="1">
    <source>
        <dbReference type="EMBL" id="OEL20124.1"/>
    </source>
</evidence>
<protein>
    <submittedName>
        <fullName evidence="1">Uncharacterized protein</fullName>
    </submittedName>
</protein>
<organism evidence="1 2">
    <name type="scientific">Dichanthelium oligosanthes</name>
    <dbReference type="NCBI Taxonomy" id="888268"/>
    <lineage>
        <taxon>Eukaryota</taxon>
        <taxon>Viridiplantae</taxon>
        <taxon>Streptophyta</taxon>
        <taxon>Embryophyta</taxon>
        <taxon>Tracheophyta</taxon>
        <taxon>Spermatophyta</taxon>
        <taxon>Magnoliopsida</taxon>
        <taxon>Liliopsida</taxon>
        <taxon>Poales</taxon>
        <taxon>Poaceae</taxon>
        <taxon>PACMAD clade</taxon>
        <taxon>Panicoideae</taxon>
        <taxon>Panicodae</taxon>
        <taxon>Paniceae</taxon>
        <taxon>Dichantheliinae</taxon>
        <taxon>Dichanthelium</taxon>
    </lineage>
</organism>
<gene>
    <name evidence="1" type="ORF">BAE44_0018857</name>
</gene>
<dbReference type="EMBL" id="LWDX02051682">
    <property type="protein sequence ID" value="OEL20124.1"/>
    <property type="molecule type" value="Genomic_DNA"/>
</dbReference>
<accession>A0A1E5V507</accession>
<reference evidence="1 2" key="1">
    <citation type="submission" date="2016-09" db="EMBL/GenBank/DDBJ databases">
        <title>The draft genome of Dichanthelium oligosanthes: A C3 panicoid grass species.</title>
        <authorList>
            <person name="Studer A.J."/>
            <person name="Schnable J.C."/>
            <person name="Brutnell T.P."/>
        </authorList>
    </citation>
    <scope>NUCLEOTIDE SEQUENCE [LARGE SCALE GENOMIC DNA]</scope>
    <source>
        <strain evidence="2">cv. Kellogg 1175</strain>
        <tissue evidence="1">Leaf</tissue>
    </source>
</reference>
<dbReference type="Proteomes" id="UP000095767">
    <property type="component" value="Unassembled WGS sequence"/>
</dbReference>
<proteinExistence type="predicted"/>